<reference evidence="1" key="1">
    <citation type="submission" date="2014-09" db="EMBL/GenBank/DDBJ databases">
        <authorList>
            <person name="Magalhaes I.L.F."/>
            <person name="Oliveira U."/>
            <person name="Santos F.R."/>
            <person name="Vidigal T.H.D.A."/>
            <person name="Brescovit A.D."/>
            <person name="Santos A.J."/>
        </authorList>
    </citation>
    <scope>NUCLEOTIDE SEQUENCE</scope>
    <source>
        <tissue evidence="1">Shoot tissue taken approximately 20 cm above the soil surface</tissue>
    </source>
</reference>
<dbReference type="EMBL" id="GBRH01226016">
    <property type="protein sequence ID" value="JAD71879.1"/>
    <property type="molecule type" value="Transcribed_RNA"/>
</dbReference>
<evidence type="ECO:0000313" key="1">
    <source>
        <dbReference type="EMBL" id="JAD71879.1"/>
    </source>
</evidence>
<reference evidence="1" key="2">
    <citation type="journal article" date="2015" name="Data Brief">
        <title>Shoot transcriptome of the giant reed, Arundo donax.</title>
        <authorList>
            <person name="Barrero R.A."/>
            <person name="Guerrero F.D."/>
            <person name="Moolhuijzen P."/>
            <person name="Goolsby J.A."/>
            <person name="Tidwell J."/>
            <person name="Bellgard S.E."/>
            <person name="Bellgard M.I."/>
        </authorList>
    </citation>
    <scope>NUCLEOTIDE SEQUENCE</scope>
    <source>
        <tissue evidence="1">Shoot tissue taken approximately 20 cm above the soil surface</tissue>
    </source>
</reference>
<organism evidence="1">
    <name type="scientific">Arundo donax</name>
    <name type="common">Giant reed</name>
    <name type="synonym">Donax arundinaceus</name>
    <dbReference type="NCBI Taxonomy" id="35708"/>
    <lineage>
        <taxon>Eukaryota</taxon>
        <taxon>Viridiplantae</taxon>
        <taxon>Streptophyta</taxon>
        <taxon>Embryophyta</taxon>
        <taxon>Tracheophyta</taxon>
        <taxon>Spermatophyta</taxon>
        <taxon>Magnoliopsida</taxon>
        <taxon>Liliopsida</taxon>
        <taxon>Poales</taxon>
        <taxon>Poaceae</taxon>
        <taxon>PACMAD clade</taxon>
        <taxon>Arundinoideae</taxon>
        <taxon>Arundineae</taxon>
        <taxon>Arundo</taxon>
    </lineage>
</organism>
<dbReference type="AlphaFoldDB" id="A0A0A9C6D8"/>
<sequence length="49" mass="5409">MAMARMEVSMTKPGQGYTMCFLGHCVTWTIQVSSLACSCPCCRRDASQM</sequence>
<proteinExistence type="predicted"/>
<accession>A0A0A9C6D8</accession>
<name>A0A0A9C6D8_ARUDO</name>
<protein>
    <submittedName>
        <fullName evidence="1">Uncharacterized protein</fullName>
    </submittedName>
</protein>